<dbReference type="Pfam" id="PF00331">
    <property type="entry name" value="Glyco_hydro_10"/>
    <property type="match status" value="1"/>
</dbReference>
<dbReference type="AlphaFoldDB" id="A0A7W7HJV4"/>
<reference evidence="13 16" key="2">
    <citation type="submission" date="2021-01" db="EMBL/GenBank/DDBJ databases">
        <title>Whole genome shotgun sequence of Actinoplanes lobatus NBRC 12513.</title>
        <authorList>
            <person name="Komaki H."/>
            <person name="Tamura T."/>
        </authorList>
    </citation>
    <scope>NUCLEOTIDE SEQUENCE [LARGE SCALE GENOMIC DNA]</scope>
    <source>
        <strain evidence="13 16">NBRC 12513</strain>
    </source>
</reference>
<dbReference type="InterPro" id="IPR044846">
    <property type="entry name" value="GH10"/>
</dbReference>
<accession>A0A7W7HJV4</accession>
<dbReference type="GO" id="GO:0031176">
    <property type="term" value="F:endo-1,4-beta-xylanase activity"/>
    <property type="evidence" value="ECO:0007669"/>
    <property type="project" value="UniProtKB-EC"/>
</dbReference>
<dbReference type="EMBL" id="JACHNC010000001">
    <property type="protein sequence ID" value="MBB4751880.1"/>
    <property type="molecule type" value="Genomic_DNA"/>
</dbReference>
<proteinExistence type="inferred from homology"/>
<dbReference type="PROSITE" id="PS00591">
    <property type="entry name" value="GH10_1"/>
    <property type="match status" value="1"/>
</dbReference>
<dbReference type="PANTHER" id="PTHR31490:SF88">
    <property type="entry name" value="BETA-XYLANASE"/>
    <property type="match status" value="1"/>
</dbReference>
<evidence type="ECO:0000256" key="11">
    <source>
        <dbReference type="RuleBase" id="RU361174"/>
    </source>
</evidence>
<gene>
    <name evidence="13" type="ORF">Alo02nite_92100</name>
    <name evidence="14" type="ORF">BJ964_006041</name>
</gene>
<comment type="caution">
    <text evidence="14">The sequence shown here is derived from an EMBL/GenBank/DDBJ whole genome shotgun (WGS) entry which is preliminary data.</text>
</comment>
<keyword evidence="6" id="KW-1015">Disulfide bond</keyword>
<evidence type="ECO:0000256" key="6">
    <source>
        <dbReference type="ARBA" id="ARBA00023157"/>
    </source>
</evidence>
<dbReference type="GO" id="GO:0045493">
    <property type="term" value="P:xylan catabolic process"/>
    <property type="evidence" value="ECO:0007669"/>
    <property type="project" value="UniProtKB-KW"/>
</dbReference>
<evidence type="ECO:0000256" key="4">
    <source>
        <dbReference type="ARBA" id="ARBA00022729"/>
    </source>
</evidence>
<protein>
    <recommendedName>
        <fullName evidence="11">Beta-xylanase</fullName>
        <ecNumber evidence="11">3.2.1.8</ecNumber>
    </recommendedName>
</protein>
<evidence type="ECO:0000256" key="3">
    <source>
        <dbReference type="ARBA" id="ARBA00022651"/>
    </source>
</evidence>
<evidence type="ECO:0000313" key="13">
    <source>
        <dbReference type="EMBL" id="GIE46312.1"/>
    </source>
</evidence>
<evidence type="ECO:0000256" key="9">
    <source>
        <dbReference type="ARBA" id="ARBA00023326"/>
    </source>
</evidence>
<evidence type="ECO:0000256" key="5">
    <source>
        <dbReference type="ARBA" id="ARBA00022801"/>
    </source>
</evidence>
<evidence type="ECO:0000313" key="16">
    <source>
        <dbReference type="Proteomes" id="UP000631312"/>
    </source>
</evidence>
<dbReference type="InterPro" id="IPR013320">
    <property type="entry name" value="ConA-like_dom_sf"/>
</dbReference>
<dbReference type="InterPro" id="IPR031158">
    <property type="entry name" value="GH10_AS"/>
</dbReference>
<keyword evidence="8 11" id="KW-0326">Glycosidase</keyword>
<keyword evidence="16" id="KW-1185">Reference proteome</keyword>
<dbReference type="Gene3D" id="3.20.20.80">
    <property type="entry name" value="Glycosidases"/>
    <property type="match status" value="1"/>
</dbReference>
<dbReference type="SUPFAM" id="SSF49899">
    <property type="entry name" value="Concanavalin A-like lectins/glucanases"/>
    <property type="match status" value="2"/>
</dbReference>
<dbReference type="InterPro" id="IPR017853">
    <property type="entry name" value="GH"/>
</dbReference>
<dbReference type="InterPro" id="IPR001000">
    <property type="entry name" value="GH10_dom"/>
</dbReference>
<evidence type="ECO:0000259" key="12">
    <source>
        <dbReference type="PROSITE" id="PS51760"/>
    </source>
</evidence>
<comment type="similarity">
    <text evidence="2 11">Belongs to the glycosyl hydrolase 10 (cellulase F) family.</text>
</comment>
<dbReference type="RefSeq" id="WP_188123841.1">
    <property type="nucleotide sequence ID" value="NZ_BOMP01000199.1"/>
</dbReference>
<dbReference type="Pfam" id="PF13385">
    <property type="entry name" value="Laminin_G_3"/>
    <property type="match status" value="2"/>
</dbReference>
<feature type="domain" description="GH10" evidence="12">
    <location>
        <begin position="31"/>
        <end position="357"/>
    </location>
</feature>
<keyword evidence="3 14" id="KW-0858">Xylan degradation</keyword>
<dbReference type="EMBL" id="BOMP01000199">
    <property type="protein sequence ID" value="GIE46312.1"/>
    <property type="molecule type" value="Genomic_DNA"/>
</dbReference>
<evidence type="ECO:0000256" key="8">
    <source>
        <dbReference type="ARBA" id="ARBA00023295"/>
    </source>
</evidence>
<sequence>MRMRRWVTVAVTAVLISGLAWFTVERAEVASADTVPLKKLAAAEGITFGTAVSASALKQDTEYAKRLDAEFGSVTPEDAMKWAVVEPEQGEFDWQGADDIVNAADPNGPDGQEVRGHTLVWHSSLPGWLTTGSFSETEVTTLLREHIQTTVGRYAGRVKTWDVVNEPLNNDGTLRSSLWLNRLTDTYIADSFRWAHAADPSAVLYLNEYGAEWSGPKATALYNLVKKLLAEGVPIGGVGFQAHLTGSSRPDGFAAMLRRFADLGVDVAVTELDVRIPTSDPAGTVATTADLDSQARVYGQVVAACLSVPRCRSVTTWGFTDAYSWIPGGYPGWGAADLFDADRVAKPKPAHTTVANTLLAHGRPAGAPVGQWRLDDPEGATVAADTSGYGHDATARGGTMGNTGRVPDVTAFVGNGSTSEVTTTAPVVNTGDSFTVSAWVRMTSTGIPGVIAAQDGAVRSAFYLMYQTSTNRWEFTVPSVDGSTVEWLTARSVTVPALNTWTHLTGVYDKTAHQLRLYVNGVLEGNRNTVTAWASSGPFHIGRSFSGGRFAGAMSDVRVWNRALPESEVPAVSDRTVAWWGFDGTATDSSPFGRATSLTSSGTGYTTDRNGALSLTGTGSADGYGPSLLTEQSYTVAAWVKLTAKDGSRVVISQAGAKVNAFYLQYHQTYNRWSVLVPAADVVGPTWQYVLSTEEPALNTWTHLAAAYDAQAEKLSLYVNGAPQGNPVAAKSWSSAGRVHIGSSGTGSRFIGAIDDVRAYASALSVSEIRALATV</sequence>
<evidence type="ECO:0000313" key="15">
    <source>
        <dbReference type="Proteomes" id="UP000590511"/>
    </source>
</evidence>
<dbReference type="SMART" id="SM00560">
    <property type="entry name" value="LamGL"/>
    <property type="match status" value="2"/>
</dbReference>
<dbReference type="Proteomes" id="UP000590511">
    <property type="component" value="Unassembled WGS sequence"/>
</dbReference>
<evidence type="ECO:0000256" key="10">
    <source>
        <dbReference type="PROSITE-ProRule" id="PRU10061"/>
    </source>
</evidence>
<dbReference type="EC" id="3.2.1.8" evidence="11"/>
<dbReference type="SUPFAM" id="SSF51445">
    <property type="entry name" value="(Trans)glycosidases"/>
    <property type="match status" value="1"/>
</dbReference>
<dbReference type="InterPro" id="IPR006558">
    <property type="entry name" value="LamG-like"/>
</dbReference>
<keyword evidence="7 11" id="KW-0119">Carbohydrate metabolism</keyword>
<evidence type="ECO:0000256" key="7">
    <source>
        <dbReference type="ARBA" id="ARBA00023277"/>
    </source>
</evidence>
<feature type="active site" description="Nucleophile" evidence="10">
    <location>
        <position position="271"/>
    </location>
</feature>
<dbReference type="Proteomes" id="UP000631312">
    <property type="component" value="Unassembled WGS sequence"/>
</dbReference>
<keyword evidence="9 11" id="KW-0624">Polysaccharide degradation</keyword>
<evidence type="ECO:0000256" key="2">
    <source>
        <dbReference type="ARBA" id="ARBA00007495"/>
    </source>
</evidence>
<comment type="catalytic activity">
    <reaction evidence="1 11">
        <text>Endohydrolysis of (1-&gt;4)-beta-D-xylosidic linkages in xylans.</text>
        <dbReference type="EC" id="3.2.1.8"/>
    </reaction>
</comment>
<dbReference type="SMART" id="SM00633">
    <property type="entry name" value="Glyco_10"/>
    <property type="match status" value="1"/>
</dbReference>
<dbReference type="PANTHER" id="PTHR31490">
    <property type="entry name" value="GLYCOSYL HYDROLASE"/>
    <property type="match status" value="1"/>
</dbReference>
<reference evidence="14 15" key="1">
    <citation type="submission" date="2020-08" db="EMBL/GenBank/DDBJ databases">
        <title>Sequencing the genomes of 1000 actinobacteria strains.</title>
        <authorList>
            <person name="Klenk H.-P."/>
        </authorList>
    </citation>
    <scope>NUCLEOTIDE SEQUENCE [LARGE SCALE GENOMIC DNA]</scope>
    <source>
        <strain evidence="14 15">DSM 43150</strain>
    </source>
</reference>
<keyword evidence="5 11" id="KW-0378">Hydrolase</keyword>
<evidence type="ECO:0000256" key="1">
    <source>
        <dbReference type="ARBA" id="ARBA00000681"/>
    </source>
</evidence>
<evidence type="ECO:0000313" key="14">
    <source>
        <dbReference type="EMBL" id="MBB4751880.1"/>
    </source>
</evidence>
<name>A0A7W7HJV4_9ACTN</name>
<dbReference type="PROSITE" id="PS51760">
    <property type="entry name" value="GH10_2"/>
    <property type="match status" value="1"/>
</dbReference>
<keyword evidence="4" id="KW-0732">Signal</keyword>
<dbReference type="Gene3D" id="2.60.120.200">
    <property type="match status" value="2"/>
</dbReference>
<organism evidence="14 15">
    <name type="scientific">Actinoplanes lobatus</name>
    <dbReference type="NCBI Taxonomy" id="113568"/>
    <lineage>
        <taxon>Bacteria</taxon>
        <taxon>Bacillati</taxon>
        <taxon>Actinomycetota</taxon>
        <taxon>Actinomycetes</taxon>
        <taxon>Micromonosporales</taxon>
        <taxon>Micromonosporaceae</taxon>
        <taxon>Actinoplanes</taxon>
    </lineage>
</organism>
<dbReference type="PRINTS" id="PR00134">
    <property type="entry name" value="GLHYDRLASE10"/>
</dbReference>